<feature type="region of interest" description="Disordered" evidence="1">
    <location>
        <begin position="132"/>
        <end position="222"/>
    </location>
</feature>
<feature type="region of interest" description="Disordered" evidence="1">
    <location>
        <begin position="235"/>
        <end position="256"/>
    </location>
</feature>
<evidence type="ECO:0000313" key="4">
    <source>
        <dbReference type="Proteomes" id="UP000813385"/>
    </source>
</evidence>
<accession>A0A8K0X1Z8</accession>
<reference evidence="3" key="1">
    <citation type="journal article" date="2021" name="Nat. Commun.">
        <title>Genetic determinants of endophytism in the Arabidopsis root mycobiome.</title>
        <authorList>
            <person name="Mesny F."/>
            <person name="Miyauchi S."/>
            <person name="Thiergart T."/>
            <person name="Pickel B."/>
            <person name="Atanasova L."/>
            <person name="Karlsson M."/>
            <person name="Huettel B."/>
            <person name="Barry K.W."/>
            <person name="Haridas S."/>
            <person name="Chen C."/>
            <person name="Bauer D."/>
            <person name="Andreopoulos W."/>
            <person name="Pangilinan J."/>
            <person name="LaButti K."/>
            <person name="Riley R."/>
            <person name="Lipzen A."/>
            <person name="Clum A."/>
            <person name="Drula E."/>
            <person name="Henrissat B."/>
            <person name="Kohler A."/>
            <person name="Grigoriev I.V."/>
            <person name="Martin F.M."/>
            <person name="Hacquard S."/>
        </authorList>
    </citation>
    <scope>NUCLEOTIDE SEQUENCE</scope>
    <source>
        <strain evidence="3">MPI-CAGE-AT-0016</strain>
    </source>
</reference>
<dbReference type="InterPro" id="IPR037802">
    <property type="entry name" value="SGF29"/>
</dbReference>
<name>A0A8K0X1Z8_9PEZI</name>
<gene>
    <name evidence="3" type="ORF">B0T11DRAFT_355323</name>
</gene>
<comment type="caution">
    <text evidence="3">The sequence shown here is derived from an EMBL/GenBank/DDBJ whole genome shotgun (WGS) entry which is preliminary data.</text>
</comment>
<dbReference type="PANTHER" id="PTHR21539">
    <property type="entry name" value="SAGA-ASSOCIATED FACTOR 29"/>
    <property type="match status" value="1"/>
</dbReference>
<feature type="compositionally biased region" description="Low complexity" evidence="1">
    <location>
        <begin position="140"/>
        <end position="152"/>
    </location>
</feature>
<feature type="domain" description="SGF29 C-terminal" evidence="2">
    <location>
        <begin position="238"/>
        <end position="378"/>
    </location>
</feature>
<dbReference type="EMBL" id="JAGPXD010000004">
    <property type="protein sequence ID" value="KAH7358731.1"/>
    <property type="molecule type" value="Genomic_DNA"/>
</dbReference>
<dbReference type="Proteomes" id="UP000813385">
    <property type="component" value="Unassembled WGS sequence"/>
</dbReference>
<dbReference type="PROSITE" id="PS51518">
    <property type="entry name" value="SGF29_C"/>
    <property type="match status" value="1"/>
</dbReference>
<evidence type="ECO:0000313" key="3">
    <source>
        <dbReference type="EMBL" id="KAH7358731.1"/>
    </source>
</evidence>
<evidence type="ECO:0000256" key="1">
    <source>
        <dbReference type="SAM" id="MobiDB-lite"/>
    </source>
</evidence>
<dbReference type="Pfam" id="PF07039">
    <property type="entry name" value="SGF29_Tudor"/>
    <property type="match status" value="1"/>
</dbReference>
<dbReference type="OrthoDB" id="10265994at2759"/>
<proteinExistence type="predicted"/>
<keyword evidence="4" id="KW-1185">Reference proteome</keyword>
<organism evidence="3 4">
    <name type="scientific">Plectosphaerella cucumerina</name>
    <dbReference type="NCBI Taxonomy" id="40658"/>
    <lineage>
        <taxon>Eukaryota</taxon>
        <taxon>Fungi</taxon>
        <taxon>Dikarya</taxon>
        <taxon>Ascomycota</taxon>
        <taxon>Pezizomycotina</taxon>
        <taxon>Sordariomycetes</taxon>
        <taxon>Hypocreomycetidae</taxon>
        <taxon>Glomerellales</taxon>
        <taxon>Plectosphaerellaceae</taxon>
        <taxon>Plectosphaerella</taxon>
    </lineage>
</organism>
<feature type="compositionally biased region" description="Basic and acidic residues" evidence="1">
    <location>
        <begin position="244"/>
        <end position="256"/>
    </location>
</feature>
<dbReference type="InterPro" id="IPR047288">
    <property type="entry name" value="Tudor_SGF29_rpt1"/>
</dbReference>
<dbReference type="CDD" id="cd20393">
    <property type="entry name" value="Tudor_SGF29_rpt1"/>
    <property type="match status" value="1"/>
</dbReference>
<dbReference type="InterPro" id="IPR010750">
    <property type="entry name" value="SGF29_tudor-like_dom"/>
</dbReference>
<sequence length="378" mass="39838">MADQKRPKKQDFLPEVTDINIIMSQRARSGRNSNRNNGGGGEESQLWEMIKSQLNDIVTGVNTDNENLASLLSMDKKAAIAAKDGGGPTGSDLGKMEQLCRTGVKLSEANSATIRSTIEQLNVLKALQQANHKEANESLSGPSASGSRTGGTSRHRDVSNTASLYDFDGAGDSPVPSPAGPSRKHGDRSSNRDSIPPKADSVEPQGSTGSGGPGSSQGAAGSSAASAAAAAAALARGGKPNFNKGDKVAFKRKKEEPTAGEAPYDWILGEVVGVMGEGKSRRYKCLDVEPEEPSKAKEFKTFASNMIPIPSEKDAAALPKVEAGKMVLALYPQTTAFYAADVVNTEAGGMTVNLKFHGENDSSTTHQVERRFVLEFRA</sequence>
<evidence type="ECO:0000259" key="2">
    <source>
        <dbReference type="PROSITE" id="PS51518"/>
    </source>
</evidence>
<dbReference type="Gene3D" id="2.30.30.140">
    <property type="match status" value="2"/>
</dbReference>
<dbReference type="PANTHER" id="PTHR21539:SF0">
    <property type="entry name" value="SAGA-ASSOCIATED FACTOR 29"/>
    <property type="match status" value="1"/>
</dbReference>
<dbReference type="AlphaFoldDB" id="A0A8K0X1Z8"/>
<protein>
    <submittedName>
        <fullName evidence="3">SAGA-associated factor 29</fullName>
    </submittedName>
</protein>
<dbReference type="GO" id="GO:0000124">
    <property type="term" value="C:SAGA complex"/>
    <property type="evidence" value="ECO:0007669"/>
    <property type="project" value="InterPro"/>
</dbReference>
<feature type="region of interest" description="Disordered" evidence="1">
    <location>
        <begin position="1"/>
        <end position="45"/>
    </location>
</feature>